<feature type="domain" description="CRISPR type III-associated protein" evidence="2">
    <location>
        <begin position="42"/>
        <end position="226"/>
    </location>
</feature>
<name>I9SXS5_9BACE</name>
<protein>
    <submittedName>
        <fullName evidence="3">CRISPR-associated protein</fullName>
    </submittedName>
</protein>
<evidence type="ECO:0000313" key="3">
    <source>
        <dbReference type="EMBL" id="EIY61216.1"/>
    </source>
</evidence>
<accession>I9SXS5</accession>
<dbReference type="HOGENOM" id="CLU_019089_0_0_10"/>
<evidence type="ECO:0000313" key="4">
    <source>
        <dbReference type="Proteomes" id="UP000005150"/>
    </source>
</evidence>
<dbReference type="OrthoDB" id="5362408at2"/>
<organism evidence="3 4">
    <name type="scientific">Bacteroides salyersiae CL02T12C01</name>
    <dbReference type="NCBI Taxonomy" id="997887"/>
    <lineage>
        <taxon>Bacteria</taxon>
        <taxon>Pseudomonadati</taxon>
        <taxon>Bacteroidota</taxon>
        <taxon>Bacteroidia</taxon>
        <taxon>Bacteroidales</taxon>
        <taxon>Bacteroidaceae</taxon>
        <taxon>Bacteroides</taxon>
    </lineage>
</organism>
<dbReference type="PANTHER" id="PTHR35579:SF3">
    <property type="entry name" value="CRISPR SYSTEM CMS ENDORIBONUCLEASE CSM3"/>
    <property type="match status" value="1"/>
</dbReference>
<proteinExistence type="predicted"/>
<gene>
    <name evidence="3" type="ORF">HMPREF1071_03087</name>
</gene>
<evidence type="ECO:0000259" key="2">
    <source>
        <dbReference type="Pfam" id="PF03787"/>
    </source>
</evidence>
<sequence>MLKAPYNFVPLSDKLYIPEWGTQVNHCIPFSNGITGTINLVITAETPIFVRNGHTKEENENRTNGYKSFSKDQNNYFIPGTSIKGAIRNVMEIMSFGKLTQFENDSFAFRDLSPFGDGKYYTNMMRNNPPHCGWLKLSTEKLDSYILEDCDIPELIETQNIDSFLGTNNTFSRFIHNINVANDEEKNARKKYEMLFQLLQKKYPKYAHDEFLSSNIYLEQKINKKILVFTGQPGKRKDYEKKGKHKEFLFGPVIEKLSVSDEDIQSFFSIHKNSDDFSKFWQIKLKQGDKIPVFFQRINGRIFIGLSYMYKYPCEHTVSDAIYQTLQNPKDVKSKTPLLDLSEIIFGHIYHKSLKGRVQVGHAFARMTSNMEMPEQAISLSSPHSSYYPLYIGDGKSWNSKGKVVIAGRKRYPTRHESDMFTNTSTANTSSYIRALRKGTIFDGAIHFHNLRPIELGALLSAITFHNQADCYHNLGAGKPLGYGKVKITVNLEGTDVDGNKVSNLKQYLDIFKTTMDQWLKSDWLNAPSNVELFGMARGIPQGKGNQFQYMKMTIGAGNNNSEFKNGKDEYAKGKRLGKFTEIITNKISQVISDVQCSNEMTEYEQKKKWIIDINKEYRAFINANNQVCICHPERKNELNIFCTYEYDNSSKIHAEVGSMVKLKVVRKEKKSVKINITKILGKK</sequence>
<dbReference type="Proteomes" id="UP000005150">
    <property type="component" value="Unassembled WGS sequence"/>
</dbReference>
<keyword evidence="1" id="KW-0051">Antiviral defense</keyword>
<dbReference type="InterPro" id="IPR052216">
    <property type="entry name" value="CRISPR_Csm3_endoribonuclease"/>
</dbReference>
<dbReference type="PANTHER" id="PTHR35579">
    <property type="entry name" value="CRISPR SYSTEM CMS ENDORIBONUCLEASE CSM3"/>
    <property type="match status" value="1"/>
</dbReference>
<reference evidence="3 4" key="1">
    <citation type="submission" date="2012-02" db="EMBL/GenBank/DDBJ databases">
        <title>The Genome Sequence of Bacteroides salyersiae CL02T12C01.</title>
        <authorList>
            <consortium name="The Broad Institute Genome Sequencing Platform"/>
            <person name="Earl A."/>
            <person name="Ward D."/>
            <person name="Feldgarden M."/>
            <person name="Gevers D."/>
            <person name="Zitomersky N.L."/>
            <person name="Coyne M.J."/>
            <person name="Comstock L.E."/>
            <person name="Young S.K."/>
            <person name="Zeng Q."/>
            <person name="Gargeya S."/>
            <person name="Fitzgerald M."/>
            <person name="Haas B."/>
            <person name="Abouelleil A."/>
            <person name="Alvarado L."/>
            <person name="Arachchi H.M."/>
            <person name="Berlin A."/>
            <person name="Chapman S.B."/>
            <person name="Gearin G."/>
            <person name="Goldberg J."/>
            <person name="Griggs A."/>
            <person name="Gujja S."/>
            <person name="Hansen M."/>
            <person name="Heiman D."/>
            <person name="Howarth C."/>
            <person name="Larimer J."/>
            <person name="Lui A."/>
            <person name="MacDonald P.J.P."/>
            <person name="McCowen C."/>
            <person name="Montmayeur A."/>
            <person name="Murphy C."/>
            <person name="Neiman D."/>
            <person name="Pearson M."/>
            <person name="Priest M."/>
            <person name="Roberts A."/>
            <person name="Saif S."/>
            <person name="Shea T."/>
            <person name="Sisk P."/>
            <person name="Stolte C."/>
            <person name="Sykes S."/>
            <person name="Wortman J."/>
            <person name="Nusbaum C."/>
            <person name="Birren B."/>
        </authorList>
    </citation>
    <scope>NUCLEOTIDE SEQUENCE [LARGE SCALE GENOMIC DNA]</scope>
    <source>
        <strain evidence="3 4">CL02T12C01</strain>
    </source>
</reference>
<evidence type="ECO:0000256" key="1">
    <source>
        <dbReference type="ARBA" id="ARBA00023118"/>
    </source>
</evidence>
<dbReference type="AlphaFoldDB" id="I9SXS5"/>
<dbReference type="Pfam" id="PF03787">
    <property type="entry name" value="RAMPs"/>
    <property type="match status" value="1"/>
</dbReference>
<dbReference type="NCBIfam" id="TIGR03986">
    <property type="entry name" value="TIGR03986 family CRISPR-associated RAMP protein"/>
    <property type="match status" value="1"/>
</dbReference>
<comment type="caution">
    <text evidence="3">The sequence shown here is derived from an EMBL/GenBank/DDBJ whole genome shotgun (WGS) entry which is preliminary data.</text>
</comment>
<dbReference type="PATRIC" id="fig|997887.3.peg.3200"/>
<dbReference type="InterPro" id="IPR023825">
    <property type="entry name" value="CRISPR-assoc_RAMP_BGP1436"/>
</dbReference>
<dbReference type="GO" id="GO:0051607">
    <property type="term" value="P:defense response to virus"/>
    <property type="evidence" value="ECO:0007669"/>
    <property type="project" value="UniProtKB-KW"/>
</dbReference>
<dbReference type="InterPro" id="IPR005537">
    <property type="entry name" value="RAMP_III_fam"/>
</dbReference>
<keyword evidence="4" id="KW-1185">Reference proteome</keyword>
<dbReference type="EMBL" id="AGXV01000035">
    <property type="protein sequence ID" value="EIY61216.1"/>
    <property type="molecule type" value="Genomic_DNA"/>
</dbReference>
<dbReference type="RefSeq" id="WP_007481067.1">
    <property type="nucleotide sequence ID" value="NZ_JH724308.1"/>
</dbReference>